<reference evidence="4" key="1">
    <citation type="submission" date="2020-06" db="EMBL/GenBank/DDBJ databases">
        <title>WGS assembly of Ceratodon purpureus strain R40.</title>
        <authorList>
            <person name="Carey S.B."/>
            <person name="Jenkins J."/>
            <person name="Shu S."/>
            <person name="Lovell J.T."/>
            <person name="Sreedasyam A."/>
            <person name="Maumus F."/>
            <person name="Tiley G.P."/>
            <person name="Fernandez-Pozo N."/>
            <person name="Barry K."/>
            <person name="Chen C."/>
            <person name="Wang M."/>
            <person name="Lipzen A."/>
            <person name="Daum C."/>
            <person name="Saski C.A."/>
            <person name="Payton A.C."/>
            <person name="Mcbreen J.C."/>
            <person name="Conrad R.E."/>
            <person name="Kollar L.M."/>
            <person name="Olsson S."/>
            <person name="Huttunen S."/>
            <person name="Landis J.B."/>
            <person name="Wickett N.J."/>
            <person name="Johnson M.G."/>
            <person name="Rensing S.A."/>
            <person name="Grimwood J."/>
            <person name="Schmutz J."/>
            <person name="Mcdaniel S.F."/>
        </authorList>
    </citation>
    <scope>NUCLEOTIDE SEQUENCE</scope>
    <source>
        <strain evidence="4">R40</strain>
    </source>
</reference>
<evidence type="ECO:0000256" key="1">
    <source>
        <dbReference type="ARBA" id="ARBA00008668"/>
    </source>
</evidence>
<dbReference type="SUPFAM" id="SSF52266">
    <property type="entry name" value="SGNH hydrolase"/>
    <property type="match status" value="1"/>
</dbReference>
<evidence type="ECO:0000313" key="4">
    <source>
        <dbReference type="EMBL" id="KAG0553521.1"/>
    </source>
</evidence>
<evidence type="ECO:0000313" key="5">
    <source>
        <dbReference type="Proteomes" id="UP000822688"/>
    </source>
</evidence>
<protein>
    <recommendedName>
        <fullName evidence="6">GDSL esterase/lipase</fullName>
    </recommendedName>
</protein>
<dbReference type="CDD" id="cd01837">
    <property type="entry name" value="SGNH_plant_lipase_like"/>
    <property type="match status" value="1"/>
</dbReference>
<dbReference type="PANTHER" id="PTHR22835:SF659">
    <property type="entry name" value="GDSL LIPASE_ACYLHYDROLASE, PUTATIVE (AFU_ORTHOLOGUE AFUA_2G00510)-RELATED"/>
    <property type="match status" value="1"/>
</dbReference>
<dbReference type="InterPro" id="IPR036514">
    <property type="entry name" value="SGNH_hydro_sf"/>
</dbReference>
<dbReference type="EMBL" id="CM026433">
    <property type="protein sequence ID" value="KAG0553521.1"/>
    <property type="molecule type" value="Genomic_DNA"/>
</dbReference>
<dbReference type="Pfam" id="PF00657">
    <property type="entry name" value="Lipase_GDSL"/>
    <property type="match status" value="1"/>
</dbReference>
<gene>
    <name evidence="4" type="ORF">KC19_12G017800</name>
</gene>
<comment type="similarity">
    <text evidence="1">Belongs to the 'GDSL' lipolytic enzyme family.</text>
</comment>
<proteinExistence type="inferred from homology"/>
<dbReference type="Proteomes" id="UP000822688">
    <property type="component" value="Chromosome 12"/>
</dbReference>
<evidence type="ECO:0000256" key="2">
    <source>
        <dbReference type="ARBA" id="ARBA00022729"/>
    </source>
</evidence>
<dbReference type="GO" id="GO:0016788">
    <property type="term" value="F:hydrolase activity, acting on ester bonds"/>
    <property type="evidence" value="ECO:0007669"/>
    <property type="project" value="InterPro"/>
</dbReference>
<dbReference type="PANTHER" id="PTHR22835">
    <property type="entry name" value="ZINC FINGER FYVE DOMAIN CONTAINING PROTEIN"/>
    <property type="match status" value="1"/>
</dbReference>
<dbReference type="InterPro" id="IPR035669">
    <property type="entry name" value="SGNH_plant_lipase-like"/>
</dbReference>
<keyword evidence="3" id="KW-0378">Hydrolase</keyword>
<organism evidence="4 5">
    <name type="scientific">Ceratodon purpureus</name>
    <name type="common">Fire moss</name>
    <name type="synonym">Dicranum purpureum</name>
    <dbReference type="NCBI Taxonomy" id="3225"/>
    <lineage>
        <taxon>Eukaryota</taxon>
        <taxon>Viridiplantae</taxon>
        <taxon>Streptophyta</taxon>
        <taxon>Embryophyta</taxon>
        <taxon>Bryophyta</taxon>
        <taxon>Bryophytina</taxon>
        <taxon>Bryopsida</taxon>
        <taxon>Dicranidae</taxon>
        <taxon>Pseudoditrichales</taxon>
        <taxon>Ditrichaceae</taxon>
        <taxon>Ceratodon</taxon>
    </lineage>
</organism>
<accession>A0A8T0G3M4</accession>
<evidence type="ECO:0000256" key="3">
    <source>
        <dbReference type="ARBA" id="ARBA00022801"/>
    </source>
</evidence>
<name>A0A8T0G3M4_CERPU</name>
<dbReference type="AlphaFoldDB" id="A0A8T0G3M4"/>
<dbReference type="Gene3D" id="3.40.50.1110">
    <property type="entry name" value="SGNH hydrolase"/>
    <property type="match status" value="1"/>
</dbReference>
<comment type="caution">
    <text evidence="4">The sequence shown here is derived from an EMBL/GenBank/DDBJ whole genome shotgun (WGS) entry which is preliminary data.</text>
</comment>
<dbReference type="InterPro" id="IPR001087">
    <property type="entry name" value="GDSL"/>
</dbReference>
<keyword evidence="2" id="KW-0732">Signal</keyword>
<keyword evidence="5" id="KW-1185">Reference proteome</keyword>
<sequence length="412" mass="46576">MYDLQVTSKRLQVFSRWVVMGQSNPIIALWQAALLGVWGMVAAVEGRELWSQRMKPCSPPLFVFGASYMDVGENAAAMPFREGSEREPYGLDYFDGKPTGRYSNGRVITDHISQGLGQDIMSPYLRDVGTGFRNGVNFASSGSTARNSSFIFDGSSSGGLFSLSIQVDQFRVFHKQALKMYQLKKDTAGRLPAPEDFPRGVYIIETGNNDYNWLHLDQNDEALISSVLEHIEHAIQTLYLDGARTIVVFDIFPRGCYPDQMSRTNGPDDRTEDGCYLPAMKVIETHNAGLREMVGRLNDQLPGANVIVFSLFDMFMSAIRNPLKFGLKYTHKSCCGYGGGEYNFDLYIKCSEERIIDGELRKANVCENRSEYMMWDAIHPTDAFTFHIAQAFLHGRHMEPPFFIKEMCWLQL</sequence>
<evidence type="ECO:0008006" key="6">
    <source>
        <dbReference type="Google" id="ProtNLM"/>
    </source>
</evidence>